<evidence type="ECO:0000313" key="4">
    <source>
        <dbReference type="EMBL" id="CAD2161742.1"/>
    </source>
</evidence>
<sequence>MMPRLFNYFLIGALLFSMPIFSMSNLPANSATQTMDYSHFEESDMLLDKDDEWLHYLLYSASFMIGSFIIWAIVRFCLVVPRYKKIQEMERHYKLLKNEYKSERELMSGQKEIVVSAEEKSERSVLATTSDLSRNYSDIPSSLKSDKPKIKKEPVVAETDRSARFRPKLHTTDKGPILVSDSSNYEEIGNVHVDDIYSAPQQPSVPENLPILSPPTKSIKSAKLFSEDMEDAVPFNTVPLSMLSDAGRGLKLQQTAAQLEEDQTPFSVETKEKATEESTEEEKGSTEGGMTTSSSTEHEKEENEDDQIYKT</sequence>
<feature type="transmembrane region" description="Helical" evidence="2">
    <location>
        <begin position="54"/>
        <end position="81"/>
    </location>
</feature>
<feature type="compositionally biased region" description="Basic and acidic residues" evidence="1">
    <location>
        <begin position="296"/>
        <end position="311"/>
    </location>
</feature>
<gene>
    <name evidence="4" type="ORF">MENT_LOCUS15026</name>
</gene>
<evidence type="ECO:0000256" key="2">
    <source>
        <dbReference type="SAM" id="Phobius"/>
    </source>
</evidence>
<feature type="compositionally biased region" description="Basic and acidic residues" evidence="1">
    <location>
        <begin position="269"/>
        <end position="285"/>
    </location>
</feature>
<keyword evidence="2" id="KW-1133">Transmembrane helix</keyword>
<feature type="signal peptide" evidence="3">
    <location>
        <begin position="1"/>
        <end position="24"/>
    </location>
</feature>
<feature type="region of interest" description="Disordered" evidence="1">
    <location>
        <begin position="253"/>
        <end position="311"/>
    </location>
</feature>
<proteinExistence type="predicted"/>
<dbReference type="OrthoDB" id="5906452at2759"/>
<feature type="chain" id="PRO_5027906354" evidence="3">
    <location>
        <begin position="25"/>
        <end position="311"/>
    </location>
</feature>
<dbReference type="EMBL" id="CAJEWN010000087">
    <property type="protein sequence ID" value="CAD2161742.1"/>
    <property type="molecule type" value="Genomic_DNA"/>
</dbReference>
<accession>A0A6V7UP92</accession>
<protein>
    <submittedName>
        <fullName evidence="4">Uncharacterized protein</fullName>
    </submittedName>
</protein>
<keyword evidence="2" id="KW-0472">Membrane</keyword>
<reference evidence="4 5" key="1">
    <citation type="submission" date="2020-08" db="EMBL/GenBank/DDBJ databases">
        <authorList>
            <person name="Koutsovoulos G."/>
            <person name="Danchin GJ E."/>
        </authorList>
    </citation>
    <scope>NUCLEOTIDE SEQUENCE [LARGE SCALE GENOMIC DNA]</scope>
</reference>
<comment type="caution">
    <text evidence="4">The sequence shown here is derived from an EMBL/GenBank/DDBJ whole genome shotgun (WGS) entry which is preliminary data.</text>
</comment>
<dbReference type="AlphaFoldDB" id="A0A6V7UP92"/>
<organism evidence="4 5">
    <name type="scientific">Meloidogyne enterolobii</name>
    <name type="common">Root-knot nematode worm</name>
    <name type="synonym">Meloidogyne mayaguensis</name>
    <dbReference type="NCBI Taxonomy" id="390850"/>
    <lineage>
        <taxon>Eukaryota</taxon>
        <taxon>Metazoa</taxon>
        <taxon>Ecdysozoa</taxon>
        <taxon>Nematoda</taxon>
        <taxon>Chromadorea</taxon>
        <taxon>Rhabditida</taxon>
        <taxon>Tylenchina</taxon>
        <taxon>Tylenchomorpha</taxon>
        <taxon>Tylenchoidea</taxon>
        <taxon>Meloidogynidae</taxon>
        <taxon>Meloidogyninae</taxon>
        <taxon>Meloidogyne</taxon>
    </lineage>
</organism>
<keyword evidence="2" id="KW-0812">Transmembrane</keyword>
<evidence type="ECO:0000313" key="5">
    <source>
        <dbReference type="Proteomes" id="UP000580250"/>
    </source>
</evidence>
<dbReference type="Proteomes" id="UP000580250">
    <property type="component" value="Unassembled WGS sequence"/>
</dbReference>
<evidence type="ECO:0000256" key="1">
    <source>
        <dbReference type="SAM" id="MobiDB-lite"/>
    </source>
</evidence>
<evidence type="ECO:0000256" key="3">
    <source>
        <dbReference type="SAM" id="SignalP"/>
    </source>
</evidence>
<name>A0A6V7UP92_MELEN</name>
<keyword evidence="3" id="KW-0732">Signal</keyword>